<comment type="caution">
    <text evidence="8">The sequence shown here is derived from an EMBL/GenBank/DDBJ whole genome shotgun (WGS) entry which is preliminary data.</text>
</comment>
<evidence type="ECO:0000256" key="7">
    <source>
        <dbReference type="SAM" id="MobiDB-lite"/>
    </source>
</evidence>
<dbReference type="NCBIfam" id="TIGR03672">
    <property type="entry name" value="rpl4p_arch"/>
    <property type="match status" value="1"/>
</dbReference>
<dbReference type="SUPFAM" id="SSF52166">
    <property type="entry name" value="Ribosomal protein L4"/>
    <property type="match status" value="1"/>
</dbReference>
<accession>A0A7C5LC95</accession>
<dbReference type="InterPro" id="IPR002136">
    <property type="entry name" value="Ribosomal_uL4"/>
</dbReference>
<dbReference type="InterPro" id="IPR019970">
    <property type="entry name" value="Ribosomall_uL4-arc"/>
</dbReference>
<dbReference type="InterPro" id="IPR023574">
    <property type="entry name" value="Ribosomal_uL4_dom_sf"/>
</dbReference>
<comment type="function">
    <text evidence="6">Forms part of the polypeptide exit tunnel.</text>
</comment>
<dbReference type="GO" id="GO:0019843">
    <property type="term" value="F:rRNA binding"/>
    <property type="evidence" value="ECO:0007669"/>
    <property type="project" value="UniProtKB-UniRule"/>
</dbReference>
<dbReference type="Gene3D" id="3.40.1370.10">
    <property type="match status" value="1"/>
</dbReference>
<keyword evidence="2 6" id="KW-0699">rRNA-binding</keyword>
<feature type="region of interest" description="Disordered" evidence="7">
    <location>
        <begin position="91"/>
        <end position="116"/>
    </location>
</feature>
<evidence type="ECO:0000256" key="1">
    <source>
        <dbReference type="ARBA" id="ARBA00010528"/>
    </source>
</evidence>
<dbReference type="HAMAP" id="MF_01328_A">
    <property type="entry name" value="Ribosomal_uL4_A"/>
    <property type="match status" value="1"/>
</dbReference>
<evidence type="ECO:0000256" key="2">
    <source>
        <dbReference type="ARBA" id="ARBA00022730"/>
    </source>
</evidence>
<dbReference type="InterPro" id="IPR045240">
    <property type="entry name" value="Ribosomal_uL4_euk/arch"/>
</dbReference>
<dbReference type="EMBL" id="DRWN01000027">
    <property type="protein sequence ID" value="HHK68241.1"/>
    <property type="molecule type" value="Genomic_DNA"/>
</dbReference>
<dbReference type="PANTHER" id="PTHR19431">
    <property type="entry name" value="60S RIBOSOMAL PROTEIN L4"/>
    <property type="match status" value="1"/>
</dbReference>
<keyword evidence="3 6" id="KW-0694">RNA-binding</keyword>
<comment type="subunit">
    <text evidence="6">Part of the 50S ribosomal subunit.</text>
</comment>
<comment type="similarity">
    <text evidence="1 6">Belongs to the universal ribosomal protein uL4 family.</text>
</comment>
<evidence type="ECO:0000256" key="3">
    <source>
        <dbReference type="ARBA" id="ARBA00022884"/>
    </source>
</evidence>
<evidence type="ECO:0000256" key="6">
    <source>
        <dbReference type="HAMAP-Rule" id="MF_01328"/>
    </source>
</evidence>
<sequence>MDFTAVLQLHKSQPAQVPVYNAAGEAAGTITLPPFFTSPLRQDIVHKAFLHLSTHRLQPKGASKLSGHKHSVESWGPGFGMARISRVKGRGTPKYGAGGMVPSAVGGRPTHPPVPEKKIHKSLNKKELRNAMLAALAFTSSVEHVRKRGHRVPDGVQLPIVVEDDFESVSKTRDFKMFFSKLGLEEELNRCMKVKMRAGRGKMRGRRYKKRRGPLIVVSKKCSLVKAAENVPGVDVVEARNLSVLDLAPGGHPGRLTIFTKPSLEVLGGRLR</sequence>
<name>A0A7C5LC95_CALS0</name>
<reference evidence="8" key="1">
    <citation type="journal article" date="2020" name="mSystems">
        <title>Genome- and Community-Level Interaction Insights into Carbon Utilization and Element Cycling Functions of Hydrothermarchaeota in Hydrothermal Sediment.</title>
        <authorList>
            <person name="Zhou Z."/>
            <person name="Liu Y."/>
            <person name="Xu W."/>
            <person name="Pan J."/>
            <person name="Luo Z.H."/>
            <person name="Li M."/>
        </authorList>
    </citation>
    <scope>NUCLEOTIDE SEQUENCE [LARGE SCALE GENOMIC DNA]</scope>
    <source>
        <strain evidence="8">SpSt-1056</strain>
    </source>
</reference>
<proteinExistence type="inferred from homology"/>
<protein>
    <recommendedName>
        <fullName evidence="6">Large ribosomal subunit protein uL4</fullName>
    </recommendedName>
</protein>
<evidence type="ECO:0000256" key="5">
    <source>
        <dbReference type="ARBA" id="ARBA00023274"/>
    </source>
</evidence>
<dbReference type="Pfam" id="PF00573">
    <property type="entry name" value="Ribosomal_L4"/>
    <property type="match status" value="1"/>
</dbReference>
<gene>
    <name evidence="6" type="primary">rpl4</name>
    <name evidence="8" type="ORF">ENM11_03675</name>
</gene>
<keyword evidence="4 6" id="KW-0689">Ribosomal protein</keyword>
<keyword evidence="5 6" id="KW-0687">Ribonucleoprotein</keyword>
<evidence type="ECO:0000313" key="8">
    <source>
        <dbReference type="EMBL" id="HHK68241.1"/>
    </source>
</evidence>
<dbReference type="GO" id="GO:1990904">
    <property type="term" value="C:ribonucleoprotein complex"/>
    <property type="evidence" value="ECO:0007669"/>
    <property type="project" value="UniProtKB-KW"/>
</dbReference>
<dbReference type="GO" id="GO:0003735">
    <property type="term" value="F:structural constituent of ribosome"/>
    <property type="evidence" value="ECO:0007669"/>
    <property type="project" value="InterPro"/>
</dbReference>
<dbReference type="GO" id="GO:0006412">
    <property type="term" value="P:translation"/>
    <property type="evidence" value="ECO:0007669"/>
    <property type="project" value="UniProtKB-UniRule"/>
</dbReference>
<comment type="function">
    <text evidence="6">One of the primary rRNA binding proteins, this protein initially binds near the 5'-end of the 23S rRNA. It is important during the early stages of 50S assembly. It makes multiple contacts with different domains of the 23S rRNA in the assembled 50S subunit and ribosome.</text>
</comment>
<dbReference type="AlphaFoldDB" id="A0A7C5LC95"/>
<organism evidence="8">
    <name type="scientific">Caldiarchaeum subterraneum</name>
    <dbReference type="NCBI Taxonomy" id="311458"/>
    <lineage>
        <taxon>Archaea</taxon>
        <taxon>Nitrososphaerota</taxon>
        <taxon>Candidatus Caldarchaeales</taxon>
        <taxon>Candidatus Caldarchaeaceae</taxon>
        <taxon>Candidatus Caldarchaeum</taxon>
    </lineage>
</organism>
<evidence type="ECO:0000256" key="4">
    <source>
        <dbReference type="ARBA" id="ARBA00022980"/>
    </source>
</evidence>
<dbReference type="GO" id="GO:0005840">
    <property type="term" value="C:ribosome"/>
    <property type="evidence" value="ECO:0007669"/>
    <property type="project" value="UniProtKB-KW"/>
</dbReference>